<sequence length="402" mass="44309">MKFSTEFHNYKLAGGLVQAIARIAPRSSLTFMDICGTHTVNIFKFGIKNLLPPTINLISGPGCPVCVTCEEDINSAIEICNLPDTILLTFGDMLRVPGSYSSLEKEKSKGRDVRILYSPLKALEICKKNLSRRVVFFAIGFETTSPTIAATLIQAKHECVKNFFIYPSHKLIPPAMRAILDGGYANIDGFICPGHVSTIIGSRAYEHIARRYSIPCVITGFEPLDILQGIYILLRQIVRIRNSGCGAKVEVQYKRCVTGNGNTVAKNILSKVFKVVDAKWRGLGIIPNSGLALRREYAMFDIRSSCPIHRTCSGTIHRTCSGTIHRTCSGTIHRTCSGRVYSAVYSAKKCRCGEVLRGIINPEECRLFAKVCTPQNPCGPCMVSSEGTCAAHYKYGQKYDFA</sequence>
<dbReference type="PIRSF" id="PIRSF005622">
    <property type="entry name" value="Hydrgn_mat_hypD"/>
    <property type="match status" value="1"/>
</dbReference>
<dbReference type="GO" id="GO:0005506">
    <property type="term" value="F:iron ion binding"/>
    <property type="evidence" value="ECO:0007669"/>
    <property type="project" value="TreeGrafter"/>
</dbReference>
<dbReference type="STRING" id="1817893.AUJ66_04250"/>
<dbReference type="GO" id="GO:0051539">
    <property type="term" value="F:4 iron, 4 sulfur cluster binding"/>
    <property type="evidence" value="ECO:0007669"/>
    <property type="project" value="TreeGrafter"/>
</dbReference>
<evidence type="ECO:0000313" key="4">
    <source>
        <dbReference type="EMBL" id="OIN97156.1"/>
    </source>
</evidence>
<dbReference type="GO" id="GO:0070025">
    <property type="term" value="F:carbon monoxide binding"/>
    <property type="evidence" value="ECO:0007669"/>
    <property type="project" value="TreeGrafter"/>
</dbReference>
<evidence type="ECO:0008006" key="6">
    <source>
        <dbReference type="Google" id="ProtNLM"/>
    </source>
</evidence>
<evidence type="ECO:0000256" key="2">
    <source>
        <dbReference type="ARBA" id="ARBA00022723"/>
    </source>
</evidence>
<evidence type="ECO:0000256" key="3">
    <source>
        <dbReference type="ARBA" id="ARBA00023004"/>
    </source>
</evidence>
<dbReference type="GO" id="GO:0051604">
    <property type="term" value="P:protein maturation"/>
    <property type="evidence" value="ECO:0007669"/>
    <property type="project" value="TreeGrafter"/>
</dbReference>
<dbReference type="InterPro" id="IPR002780">
    <property type="entry name" value="Hyd_form_HypD"/>
</dbReference>
<evidence type="ECO:0000313" key="5">
    <source>
        <dbReference type="Proteomes" id="UP000182278"/>
    </source>
</evidence>
<name>A0A1J4SES8_9BACT</name>
<dbReference type="PANTHER" id="PTHR30149">
    <property type="entry name" value="HYDROGENASE PROTEIN ASSEMBLY PROTEIN HYPD"/>
    <property type="match status" value="1"/>
</dbReference>
<evidence type="ECO:0000256" key="1">
    <source>
        <dbReference type="ARBA" id="ARBA00007888"/>
    </source>
</evidence>
<dbReference type="Proteomes" id="UP000182278">
    <property type="component" value="Unassembled WGS sequence"/>
</dbReference>
<dbReference type="Pfam" id="PF01924">
    <property type="entry name" value="HypD"/>
    <property type="match status" value="2"/>
</dbReference>
<dbReference type="PANTHER" id="PTHR30149:SF0">
    <property type="entry name" value="HYDROGENASE MATURATION FACTOR HYPD"/>
    <property type="match status" value="1"/>
</dbReference>
<accession>A0A1J4SES8</accession>
<dbReference type="Gene3D" id="3.40.50.11740">
    <property type="entry name" value="HypD, alpha/beta domain 2"/>
    <property type="match status" value="2"/>
</dbReference>
<dbReference type="AlphaFoldDB" id="A0A1J4SES8"/>
<comment type="similarity">
    <text evidence="1">Belongs to the HypD family.</text>
</comment>
<proteinExistence type="inferred from homology"/>
<reference evidence="4 5" key="1">
    <citation type="journal article" date="2016" name="Environ. Microbiol.">
        <title>Genomic resolution of a cold subsurface aquifer community provides metabolic insights for novel microbes adapted to high CO concentrations.</title>
        <authorList>
            <person name="Probst A.J."/>
            <person name="Castelle C.J."/>
            <person name="Singh A."/>
            <person name="Brown C.T."/>
            <person name="Anantharaman K."/>
            <person name="Sharon I."/>
            <person name="Hug L.A."/>
            <person name="Burstein D."/>
            <person name="Emerson J.B."/>
            <person name="Thomas B.C."/>
            <person name="Banfield J.F."/>
        </authorList>
    </citation>
    <scope>NUCLEOTIDE SEQUENCE [LARGE SCALE GENOMIC DNA]</scope>
    <source>
        <strain evidence="4">CG1_02_38_46</strain>
    </source>
</reference>
<keyword evidence="2" id="KW-0479">Metal-binding</keyword>
<organism evidence="4 5">
    <name type="scientific">Candidatus Desantisbacteria bacterium CG1_02_38_46</name>
    <dbReference type="NCBI Taxonomy" id="1817893"/>
    <lineage>
        <taxon>Bacteria</taxon>
        <taxon>Candidatus Desantisiibacteriota</taxon>
    </lineage>
</organism>
<gene>
    <name evidence="4" type="ORF">AUJ66_04250</name>
</gene>
<dbReference type="Gene3D" id="6.10.20.100">
    <property type="match status" value="1"/>
</dbReference>
<protein>
    <recommendedName>
        <fullName evidence="6">Hydrogenase formation protein HypD</fullName>
    </recommendedName>
</protein>
<dbReference type="NCBIfam" id="TIGR00075">
    <property type="entry name" value="hypD"/>
    <property type="match status" value="1"/>
</dbReference>
<dbReference type="InterPro" id="IPR042243">
    <property type="entry name" value="HypD_1"/>
</dbReference>
<comment type="caution">
    <text evidence="4">The sequence shown here is derived from an EMBL/GenBank/DDBJ whole genome shotgun (WGS) entry which is preliminary data.</text>
</comment>
<dbReference type="EMBL" id="MNUO01000062">
    <property type="protein sequence ID" value="OIN97156.1"/>
    <property type="molecule type" value="Genomic_DNA"/>
</dbReference>
<keyword evidence="3" id="KW-0408">Iron</keyword>
<dbReference type="InterPro" id="IPR042244">
    <property type="entry name" value="HypD_2_sf"/>
</dbReference>